<sequence length="151" mass="17107">MADYIKDIRSKVGHMPIILNAVAGAIINQKNQVLLQKRSDTHNWSLPGGYMEYGESFQDTLWREMQEDTGYEVEILTQIGIFEQGFTIYPNGDETQAISIFYLVKPIGSTAITGETDETLALAYFDLDNLPPLFNQQNADMLHALKVYLQK</sequence>
<comment type="cofactor">
    <cofactor evidence="1">
        <name>Mg(2+)</name>
        <dbReference type="ChEBI" id="CHEBI:18420"/>
    </cofactor>
</comment>
<dbReference type="PANTHER" id="PTHR43046:SF2">
    <property type="entry name" value="8-OXO-DGTP DIPHOSPHATASE-RELATED"/>
    <property type="match status" value="1"/>
</dbReference>
<gene>
    <name evidence="4" type="ORF">KAK10_02195</name>
</gene>
<reference evidence="4" key="1">
    <citation type="submission" date="2021-04" db="EMBL/GenBank/DDBJ databases">
        <title>Taxonomic assessment of Weissella genus.</title>
        <authorList>
            <person name="Fanelli F."/>
            <person name="Chieffi D."/>
            <person name="Dell'Aquila A."/>
            <person name="Gyu-Sung C."/>
            <person name="Franz C.M.A.P."/>
            <person name="Fusco V."/>
        </authorList>
    </citation>
    <scope>NUCLEOTIDE SEQUENCE</scope>
    <source>
        <strain evidence="4">LMG 25373</strain>
    </source>
</reference>
<dbReference type="RefSeq" id="WP_205143295.1">
    <property type="nucleotide sequence ID" value="NZ_JAFBDN010000004.1"/>
</dbReference>
<keyword evidence="2 4" id="KW-0378">Hydrolase</keyword>
<evidence type="ECO:0000313" key="4">
    <source>
        <dbReference type="EMBL" id="MCM2436742.1"/>
    </source>
</evidence>
<dbReference type="InterPro" id="IPR020476">
    <property type="entry name" value="Nudix_hydrolase"/>
</dbReference>
<name>A0ABT0VFW7_9LACO</name>
<proteinExistence type="predicted"/>
<dbReference type="PROSITE" id="PS51462">
    <property type="entry name" value="NUDIX"/>
    <property type="match status" value="1"/>
</dbReference>
<dbReference type="InterPro" id="IPR015797">
    <property type="entry name" value="NUDIX_hydrolase-like_dom_sf"/>
</dbReference>
<dbReference type="Proteomes" id="UP001057481">
    <property type="component" value="Unassembled WGS sequence"/>
</dbReference>
<dbReference type="CDD" id="cd04677">
    <property type="entry name" value="NUDIX_Hydrolase"/>
    <property type="match status" value="1"/>
</dbReference>
<evidence type="ECO:0000256" key="2">
    <source>
        <dbReference type="ARBA" id="ARBA00022801"/>
    </source>
</evidence>
<protein>
    <submittedName>
        <fullName evidence="4">NUDIX hydrolase</fullName>
    </submittedName>
</protein>
<dbReference type="Pfam" id="PF00293">
    <property type="entry name" value="NUDIX"/>
    <property type="match status" value="1"/>
</dbReference>
<keyword evidence="5" id="KW-1185">Reference proteome</keyword>
<evidence type="ECO:0000256" key="1">
    <source>
        <dbReference type="ARBA" id="ARBA00001946"/>
    </source>
</evidence>
<feature type="domain" description="Nudix hydrolase" evidence="3">
    <location>
        <begin position="17"/>
        <end position="149"/>
    </location>
</feature>
<dbReference type="EMBL" id="JAGMVS010000039">
    <property type="protein sequence ID" value="MCM2436742.1"/>
    <property type="molecule type" value="Genomic_DNA"/>
</dbReference>
<dbReference type="InterPro" id="IPR000086">
    <property type="entry name" value="NUDIX_hydrolase_dom"/>
</dbReference>
<dbReference type="SUPFAM" id="SSF55811">
    <property type="entry name" value="Nudix"/>
    <property type="match status" value="1"/>
</dbReference>
<dbReference type="PANTHER" id="PTHR43046">
    <property type="entry name" value="GDP-MANNOSE MANNOSYL HYDROLASE"/>
    <property type="match status" value="1"/>
</dbReference>
<dbReference type="PRINTS" id="PR00502">
    <property type="entry name" value="NUDIXFAMILY"/>
</dbReference>
<accession>A0ABT0VFW7</accession>
<dbReference type="GO" id="GO:0016787">
    <property type="term" value="F:hydrolase activity"/>
    <property type="evidence" value="ECO:0007669"/>
    <property type="project" value="UniProtKB-KW"/>
</dbReference>
<comment type="caution">
    <text evidence="4">The sequence shown here is derived from an EMBL/GenBank/DDBJ whole genome shotgun (WGS) entry which is preliminary data.</text>
</comment>
<evidence type="ECO:0000259" key="3">
    <source>
        <dbReference type="PROSITE" id="PS51462"/>
    </source>
</evidence>
<evidence type="ECO:0000313" key="5">
    <source>
        <dbReference type="Proteomes" id="UP001057481"/>
    </source>
</evidence>
<organism evidence="4 5">
    <name type="scientific">Periweissella beninensis</name>
    <dbReference type="NCBI Taxonomy" id="504936"/>
    <lineage>
        <taxon>Bacteria</taxon>
        <taxon>Bacillati</taxon>
        <taxon>Bacillota</taxon>
        <taxon>Bacilli</taxon>
        <taxon>Lactobacillales</taxon>
        <taxon>Lactobacillaceae</taxon>
        <taxon>Periweissella</taxon>
    </lineage>
</organism>
<dbReference type="Gene3D" id="3.90.79.10">
    <property type="entry name" value="Nucleoside Triphosphate Pyrophosphohydrolase"/>
    <property type="match status" value="1"/>
</dbReference>